<evidence type="ECO:0000313" key="2">
    <source>
        <dbReference type="EMBL" id="SEQ18471.1"/>
    </source>
</evidence>
<feature type="domain" description="Glycosyl transferase family 1" evidence="1">
    <location>
        <begin position="202"/>
        <end position="354"/>
    </location>
</feature>
<sequence>MGAGRMTLGIIFTHNENWIGGTYYILNLVSSMTHLPEERKPRLKVFCWKDSEFEQISRTGYPYLEKCLLPASGLVEKVANGLGRKVLGRNLVGQRFAADTVDALFPATFAAVFDNISRKVFWIQDFQEFHLPELFPASTLTRRDKVRRRLAMGDNEIVLSSEDAHNDYQQMFPGSRARVHVLPFAVTHPDYGTLSITALREKFNLPEQYFFSPNQFWQHKNQFAILKAVKELKEEYPEVVVAFTGKMQDSRNPEYIPSLEKFVEDHGLQHNIRFLGFIDRKDQLGLMNHAAAVIQPSRFEGWSTVVEDAKAMNQVIFASNLGVHKEQLGDKAYFFSPLQPAELAELMRRLLNEPGAFPRPEFHYDRRVRAFGENFISIMERVVGK</sequence>
<keyword evidence="2" id="KW-0808">Transferase</keyword>
<organism evidence="2 3">
    <name type="scientific">Neolewinella agarilytica</name>
    <dbReference type="NCBI Taxonomy" id="478744"/>
    <lineage>
        <taxon>Bacteria</taxon>
        <taxon>Pseudomonadati</taxon>
        <taxon>Bacteroidota</taxon>
        <taxon>Saprospiria</taxon>
        <taxon>Saprospirales</taxon>
        <taxon>Lewinellaceae</taxon>
        <taxon>Neolewinella</taxon>
    </lineage>
</organism>
<dbReference type="AlphaFoldDB" id="A0A1H9DYC3"/>
<dbReference type="Pfam" id="PF00534">
    <property type="entry name" value="Glycos_transf_1"/>
    <property type="match status" value="1"/>
</dbReference>
<dbReference type="SUPFAM" id="SSF53756">
    <property type="entry name" value="UDP-Glycosyltransferase/glycogen phosphorylase"/>
    <property type="match status" value="1"/>
</dbReference>
<dbReference type="Gene3D" id="3.40.50.2000">
    <property type="entry name" value="Glycogen Phosphorylase B"/>
    <property type="match status" value="1"/>
</dbReference>
<accession>A0A1H9DYC3</accession>
<dbReference type="InParanoid" id="A0A1H9DYC3"/>
<evidence type="ECO:0000313" key="3">
    <source>
        <dbReference type="Proteomes" id="UP000199021"/>
    </source>
</evidence>
<name>A0A1H9DYC3_9BACT</name>
<dbReference type="CDD" id="cd03809">
    <property type="entry name" value="GT4_MtfB-like"/>
    <property type="match status" value="1"/>
</dbReference>
<evidence type="ECO:0000259" key="1">
    <source>
        <dbReference type="Pfam" id="PF00534"/>
    </source>
</evidence>
<gene>
    <name evidence="2" type="ORF">SAMN05444359_106179</name>
</gene>
<proteinExistence type="predicted"/>
<dbReference type="Proteomes" id="UP000199021">
    <property type="component" value="Unassembled WGS sequence"/>
</dbReference>
<dbReference type="GO" id="GO:0016757">
    <property type="term" value="F:glycosyltransferase activity"/>
    <property type="evidence" value="ECO:0007669"/>
    <property type="project" value="InterPro"/>
</dbReference>
<dbReference type="PANTHER" id="PTHR46401">
    <property type="entry name" value="GLYCOSYLTRANSFERASE WBBK-RELATED"/>
    <property type="match status" value="1"/>
</dbReference>
<reference evidence="3" key="1">
    <citation type="submission" date="2016-10" db="EMBL/GenBank/DDBJ databases">
        <authorList>
            <person name="Varghese N."/>
            <person name="Submissions S."/>
        </authorList>
    </citation>
    <scope>NUCLEOTIDE SEQUENCE [LARGE SCALE GENOMIC DNA]</scope>
    <source>
        <strain evidence="3">DSM 24740</strain>
    </source>
</reference>
<dbReference type="EMBL" id="FOFB01000006">
    <property type="protein sequence ID" value="SEQ18471.1"/>
    <property type="molecule type" value="Genomic_DNA"/>
</dbReference>
<dbReference type="STRING" id="478744.SAMN05444359_106179"/>
<keyword evidence="3" id="KW-1185">Reference proteome</keyword>
<dbReference type="PANTHER" id="PTHR46401:SF8">
    <property type="entry name" value="BLL6006 PROTEIN"/>
    <property type="match status" value="1"/>
</dbReference>
<dbReference type="InterPro" id="IPR001296">
    <property type="entry name" value="Glyco_trans_1"/>
</dbReference>
<protein>
    <submittedName>
        <fullName evidence="2">Glycosyl transferases group 1</fullName>
    </submittedName>
</protein>
<dbReference type="OrthoDB" id="9811239at2"/>
<dbReference type="RefSeq" id="WP_090166879.1">
    <property type="nucleotide sequence ID" value="NZ_FOFB01000006.1"/>
</dbReference>